<evidence type="ECO:0000256" key="1">
    <source>
        <dbReference type="SAM" id="MobiDB-lite"/>
    </source>
</evidence>
<feature type="region of interest" description="Disordered" evidence="1">
    <location>
        <begin position="581"/>
        <end position="606"/>
    </location>
</feature>
<dbReference type="Proteomes" id="UP000092444">
    <property type="component" value="Unassembled WGS sequence"/>
</dbReference>
<feature type="region of interest" description="Disordered" evidence="1">
    <location>
        <begin position="299"/>
        <end position="318"/>
    </location>
</feature>
<protein>
    <submittedName>
        <fullName evidence="2">Uncharacterized protein</fullName>
    </submittedName>
</protein>
<feature type="compositionally biased region" description="Basic and acidic residues" evidence="1">
    <location>
        <begin position="1256"/>
        <end position="1272"/>
    </location>
</feature>
<feature type="region of interest" description="Disordered" evidence="1">
    <location>
        <begin position="816"/>
        <end position="838"/>
    </location>
</feature>
<dbReference type="VEuPathDB" id="VectorBase:GMOY006693"/>
<feature type="compositionally biased region" description="Polar residues" evidence="1">
    <location>
        <begin position="1811"/>
        <end position="1832"/>
    </location>
</feature>
<organism evidence="2 3">
    <name type="scientific">Glossina morsitans morsitans</name>
    <name type="common">Savannah tsetse fly</name>
    <dbReference type="NCBI Taxonomy" id="37546"/>
    <lineage>
        <taxon>Eukaryota</taxon>
        <taxon>Metazoa</taxon>
        <taxon>Ecdysozoa</taxon>
        <taxon>Arthropoda</taxon>
        <taxon>Hexapoda</taxon>
        <taxon>Insecta</taxon>
        <taxon>Pterygota</taxon>
        <taxon>Neoptera</taxon>
        <taxon>Endopterygota</taxon>
        <taxon>Diptera</taxon>
        <taxon>Brachycera</taxon>
        <taxon>Muscomorpha</taxon>
        <taxon>Hippoboscoidea</taxon>
        <taxon>Glossinidae</taxon>
        <taxon>Glossina</taxon>
    </lineage>
</organism>
<feature type="region of interest" description="Disordered" evidence="1">
    <location>
        <begin position="406"/>
        <end position="428"/>
    </location>
</feature>
<feature type="compositionally biased region" description="Polar residues" evidence="1">
    <location>
        <begin position="1877"/>
        <end position="1889"/>
    </location>
</feature>
<dbReference type="STRING" id="37546.A0A1B0G0C7"/>
<proteinExistence type="predicted"/>
<accession>A0A1B0G0C7</accession>
<feature type="region of interest" description="Disordered" evidence="1">
    <location>
        <begin position="1711"/>
        <end position="1897"/>
    </location>
</feature>
<feature type="compositionally biased region" description="Polar residues" evidence="1">
    <location>
        <begin position="1477"/>
        <end position="1493"/>
    </location>
</feature>
<feature type="compositionally biased region" description="Basic residues" evidence="1">
    <location>
        <begin position="1614"/>
        <end position="1625"/>
    </location>
</feature>
<feature type="compositionally biased region" description="Basic and acidic residues" evidence="1">
    <location>
        <begin position="1867"/>
        <end position="1876"/>
    </location>
</feature>
<reference evidence="2" key="1">
    <citation type="submission" date="2020-05" db="UniProtKB">
        <authorList>
            <consortium name="EnsemblMetazoa"/>
        </authorList>
    </citation>
    <scope>IDENTIFICATION</scope>
    <source>
        <strain evidence="2">Yale</strain>
    </source>
</reference>
<feature type="compositionally biased region" description="Basic and acidic residues" evidence="1">
    <location>
        <begin position="559"/>
        <end position="572"/>
    </location>
</feature>
<sequence length="2210" mass="248560">MQQSSFVDFSYFLLDHRNILGPLETSKLTEPFLCISDSKNISQPNGTQHIQRKQLEVLQACTEHGTMQVIRAQTVQATSSRWSISSASPVLALSPTSSITATTTKTTTTPQLQKTVKQYLKNKNNSNEKPVHNHSSTTSSNAIIITTSCSSTSSASSSISSSPLTNGYYRDHRNEREDYLPTAIDKHWPQQLTDKMSNLHMDNEQQQHRHYNHDDYHCNGDVSDHDNDMLLLAADNPYLVSNDHKQNKINTPVYHRQSNNKFMDNNCVDSKTSLMMTKKRHHTNALHCNGDSGSNCFKTDNSNDGDDNGGGNNQFRLDTAPSLKLSNLMKSSSTLSTTGSTGQTLYVGTVSSKPASMNTYKSGVNKISLHAIVGNGSGSGSINKLSTLQQQQHQPTLFSQNDNISIIKNSNNNDNNNNNNNNSNSNQSHLLKTRVGANINCNFDGGDEYQTSAKTTKMTTATATAPSPTVTVTLETRHHQHHHNDRLTPTQSIGVHTQQKRDEENFRHYVNSDVPFNEQDANDLRLSTRQLRRQQIPLNTSLQRSYSISTDDLSSEWNVDGHTDEIGKEEPAEWRRVSKLRRSFQSSNKTNESLKSPAPLRKPFDLPENSVSVSKIKADLENGRRLSTVMRNNRVDLTALNTILQSDETNGREDHKAHSTKKNSFLTAESLKEIRNKLKKLSDESLYKEDFKIHQSQQQPKNEEAFAEELTERFKLFGDKKQANLTFVNVTGKHASNSLESRLKYKDPNSTEWHLRRKSYGFEKMSPPEYKAMFCMDDSTDSGLGRSGELGNWSPISDTSCKTNSRNSTIIHLEEPAKSKKDSNLSRGYLTQKPGEKEREISPVDKQYDMKRHSIAIDDIHYDLENPRQTTQIHLNGVYEDSNDSLHTTSQKSQQKRVEFCKTEVHFATESGRVNIVETDSKPPPTNNFRRRRRSSSVGPLQSLVKSVSAVHTSSSPITTTTATVAVPITIFGEPSLKRAIINTAPIAQRICLEPSPEPKTDSAINVTITVPSKNDLLPNYTSTSGVDSTDCDTDEFISLRGILKNKPIKPKPYVLGENIENSKALWSTYKKLETVGNDSKSCSPPPFLLASQKTVAERIRLVEQQQQQQDTGPKCSSPTSNFSTKINVNLGDRSTSWQEAGFDLGDIPTRPTAQALLLQDLKENQRILDEGLKSTNLIIKTLRSANEFDEAMRRLYSTDMELNYTTPVVVPTPMFRSHNLQESFKCNSLDSTELEYTKAYNCVTLRSDSITSTRKEISDSGVRKNATDHHSLMGNGNGQGDSQQLQRLRMIYDATLTQGEDSADEEVKGYFKDFIDIAYDDSSATQRPSPLGDNNYQPYSNGLKVAKTVWRINTKNHITTKEAREQSDLPLSNVVSIKFHSPQMKREIDSTNTGPMKTSEALPPTLSNIRKFLKEYPLTLAHETTATLKQTPRQNIAIAKEALKIVKEARGARQLREHELSYFGVSKDRNNIQPLKTKLYSTPSPSVSTKRTLPSRRLSEGNCLTNKEWPNKDNKPDLLKHNEIQMGEITKEPKASERPSLLTPKNDLNSDEEHLYENIANDITPTFKVQSPSLSRAYDRKADLQRDAMILKEMNSNADQTLKDLSDETILRDRRRRSMQRRNSKPLETIEEKSAPEKAVEPAAMIVKVDRSTYSSEAKRITRRSTASPSSAKQRERTSSQSSVECCPRARSRSLSSEKEFETLKIKQAPNSAAVKHKSYKTANARSYSRESQNSSHSQCSSTDEPLFDSFRREERSRAKTKRHSNSSTKALKQSTIQYNQKEDAKRLSSTARSSTHRERVRCKMETVAKPSQHQHQTNPSLFRSTNSSGESGRRQRDESKDSQQSVKYSDTITASTSAKNNKHSSKYDDKKKATTQETSSFKNVEQSNESEEKRIKPKGKVVNLVLLGLLIMGATQPENLHNHFSRSTSKQRRHQHPEAQLKPTIREREQLKSRTTKASTAAINENTTYVSVSNLRQVQTALCTSDTNVNNEIMQTAAVIADTNIYEKSENFEAIDQSIKQSLHSQIPIKPPRKKRYKKSLIPVAIPTKPERLPPLSPSQKLQIEKIPSPPSYEYQVKTQIIPPSYSNQSTLKKSSLPRPTSRLSFLTKARKSSHKYAHSTSSSFAFLPYLPAKRNSDVSHIYDNYMLYAVPASINAKAYKQNLVNDHAHLFGSTGHRYYNDGGKGLRRRTIRSTVSTHQPFGICTCS</sequence>
<feature type="compositionally biased region" description="Basic and acidic residues" evidence="1">
    <location>
        <begin position="1938"/>
        <end position="1954"/>
    </location>
</feature>
<feature type="region of interest" description="Disordered" evidence="1">
    <location>
        <begin position="1922"/>
        <end position="1964"/>
    </location>
</feature>
<feature type="compositionally biased region" description="Basic and acidic residues" evidence="1">
    <location>
        <begin position="1629"/>
        <end position="1641"/>
    </location>
</feature>
<dbReference type="EnsemblMetazoa" id="GMOY006693-RA">
    <property type="protein sequence ID" value="GMOY006693-PA"/>
    <property type="gene ID" value="GMOY006693"/>
</dbReference>
<feature type="compositionally biased region" description="Low complexity" evidence="1">
    <location>
        <begin position="1731"/>
        <end position="1743"/>
    </location>
</feature>
<feature type="compositionally biased region" description="Polar residues" evidence="1">
    <location>
        <begin position="1844"/>
        <end position="1861"/>
    </location>
</feature>
<evidence type="ECO:0000313" key="2">
    <source>
        <dbReference type="EnsemblMetazoa" id="GMOY006693-PA"/>
    </source>
</evidence>
<feature type="compositionally biased region" description="Basic and acidic residues" evidence="1">
    <location>
        <begin position="1833"/>
        <end position="1843"/>
    </location>
</feature>
<keyword evidence="3" id="KW-1185">Reference proteome</keyword>
<feature type="compositionally biased region" description="Basic and acidic residues" evidence="1">
    <location>
        <begin position="1797"/>
        <end position="1808"/>
    </location>
</feature>
<dbReference type="PhylomeDB" id="A0A1B0G0C7"/>
<feature type="region of interest" description="Disordered" evidence="1">
    <location>
        <begin position="1477"/>
        <end position="1497"/>
    </location>
</feature>
<feature type="compositionally biased region" description="Polar residues" evidence="1">
    <location>
        <begin position="1767"/>
        <end position="1781"/>
    </location>
</feature>
<feature type="region of interest" description="Disordered" evidence="1">
    <location>
        <begin position="1530"/>
        <end position="1549"/>
    </location>
</feature>
<dbReference type="EMBL" id="CCAG010023895">
    <property type="status" value="NOT_ANNOTATED_CDS"/>
    <property type="molecule type" value="Genomic_DNA"/>
</dbReference>
<name>A0A1B0G0C7_GLOMM</name>
<feature type="region of interest" description="Disordered" evidence="1">
    <location>
        <begin position="553"/>
        <end position="572"/>
    </location>
</feature>
<feature type="region of interest" description="Disordered" evidence="1">
    <location>
        <begin position="919"/>
        <end position="941"/>
    </location>
</feature>
<feature type="compositionally biased region" description="Polar residues" evidence="1">
    <location>
        <begin position="583"/>
        <end position="594"/>
    </location>
</feature>
<feature type="region of interest" description="Disordered" evidence="1">
    <location>
        <begin position="1613"/>
        <end position="1693"/>
    </location>
</feature>
<evidence type="ECO:0000313" key="3">
    <source>
        <dbReference type="Proteomes" id="UP000092444"/>
    </source>
</evidence>
<feature type="region of interest" description="Disordered" evidence="1">
    <location>
        <begin position="1256"/>
        <end position="1283"/>
    </location>
</feature>